<dbReference type="EMBL" id="CP112932">
    <property type="protein sequence ID" value="WPY01126.1"/>
    <property type="molecule type" value="Genomic_DNA"/>
</dbReference>
<evidence type="ECO:0000259" key="9">
    <source>
        <dbReference type="PROSITE" id="PS51161"/>
    </source>
</evidence>
<dbReference type="InterPro" id="IPR003796">
    <property type="entry name" value="RNR_NrdR-like"/>
</dbReference>
<reference evidence="10 11" key="1">
    <citation type="submission" date="2022-10" db="EMBL/GenBank/DDBJ databases">
        <title>Host association and intracellularity evolved multiple times independently in the Rickettsiales.</title>
        <authorList>
            <person name="Castelli M."/>
            <person name="Nardi T."/>
            <person name="Gammuto L."/>
            <person name="Bellinzona G."/>
            <person name="Sabaneyeva E."/>
            <person name="Potekhin A."/>
            <person name="Serra V."/>
            <person name="Petroni G."/>
            <person name="Sassera D."/>
        </authorList>
    </citation>
    <scope>NUCLEOTIDE SEQUENCE [LARGE SCALE GENOMIC DNA]</scope>
    <source>
        <strain evidence="10 11">Kr 154-4</strain>
    </source>
</reference>
<keyword evidence="5 8" id="KW-0805">Transcription regulation</keyword>
<dbReference type="PROSITE" id="PS51161">
    <property type="entry name" value="ATP_CONE"/>
    <property type="match status" value="1"/>
</dbReference>
<evidence type="ECO:0000313" key="10">
    <source>
        <dbReference type="EMBL" id="WPY01126.1"/>
    </source>
</evidence>
<dbReference type="HAMAP" id="MF_00440">
    <property type="entry name" value="NrdR"/>
    <property type="match status" value="1"/>
</dbReference>
<keyword evidence="2 8" id="KW-0547">Nucleotide-binding</keyword>
<gene>
    <name evidence="8" type="primary">nrdR</name>
    <name evidence="10" type="ORF">Trichorick_01025</name>
</gene>
<evidence type="ECO:0000256" key="6">
    <source>
        <dbReference type="ARBA" id="ARBA00023125"/>
    </source>
</evidence>
<keyword evidence="8" id="KW-0479">Metal-binding</keyword>
<protein>
    <recommendedName>
        <fullName evidence="8">Transcriptional repressor NrdR</fullName>
    </recommendedName>
</protein>
<dbReference type="Pfam" id="PF03477">
    <property type="entry name" value="ATP-cone"/>
    <property type="match status" value="1"/>
</dbReference>
<keyword evidence="7 8" id="KW-0804">Transcription</keyword>
<feature type="domain" description="ATP-cone" evidence="9">
    <location>
        <begin position="49"/>
        <end position="139"/>
    </location>
</feature>
<sequence length="152" mass="17875">MKCPFCHQPNTFVKDSRDTEEGKTVRRRRYCEFCKGRFTTFERIQLRELLVVKRTGAKKPFNRHKIEQSITTALRKRNISNDQIIALADRIVLELESSNLREIPTRKIGEIIMNELAKIDQVAYIRFASVYKDFSSARDFAMFISKIKQKTP</sequence>
<keyword evidence="8" id="KW-0862">Zinc</keyword>
<comment type="similarity">
    <text evidence="8">Belongs to the NrdR family.</text>
</comment>
<feature type="zinc finger region" evidence="8">
    <location>
        <begin position="3"/>
        <end position="34"/>
    </location>
</feature>
<accession>A0ABZ0UU64</accession>
<name>A0ABZ0UU64_9RICK</name>
<dbReference type="PANTHER" id="PTHR30455:SF2">
    <property type="entry name" value="TRANSCRIPTIONAL REPRESSOR NRDR"/>
    <property type="match status" value="1"/>
</dbReference>
<keyword evidence="3 8" id="KW-0863">Zinc-finger</keyword>
<evidence type="ECO:0000256" key="2">
    <source>
        <dbReference type="ARBA" id="ARBA00022741"/>
    </source>
</evidence>
<proteinExistence type="inferred from homology"/>
<keyword evidence="6 8" id="KW-0238">DNA-binding</keyword>
<evidence type="ECO:0000256" key="7">
    <source>
        <dbReference type="ARBA" id="ARBA00023163"/>
    </source>
</evidence>
<comment type="function">
    <text evidence="8">Negatively regulates transcription of bacterial ribonucleotide reductase nrd genes and operons by binding to NrdR-boxes.</text>
</comment>
<keyword evidence="11" id="KW-1185">Reference proteome</keyword>
<organism evidence="10 11">
    <name type="scientific">Candidatus Trichorickettsia mobilis</name>
    <dbReference type="NCBI Taxonomy" id="1346319"/>
    <lineage>
        <taxon>Bacteria</taxon>
        <taxon>Pseudomonadati</taxon>
        <taxon>Pseudomonadota</taxon>
        <taxon>Alphaproteobacteria</taxon>
        <taxon>Rickettsiales</taxon>
        <taxon>Rickettsiaceae</taxon>
        <taxon>Rickettsieae</taxon>
        <taxon>Candidatus Trichorickettsia</taxon>
    </lineage>
</organism>
<dbReference type="RefSeq" id="WP_323737927.1">
    <property type="nucleotide sequence ID" value="NZ_CP112932.1"/>
</dbReference>
<keyword evidence="1 8" id="KW-0678">Repressor</keyword>
<evidence type="ECO:0000256" key="5">
    <source>
        <dbReference type="ARBA" id="ARBA00023015"/>
    </source>
</evidence>
<dbReference type="InterPro" id="IPR055173">
    <property type="entry name" value="NrdR-like_N"/>
</dbReference>
<evidence type="ECO:0000256" key="8">
    <source>
        <dbReference type="HAMAP-Rule" id="MF_00440"/>
    </source>
</evidence>
<dbReference type="NCBIfam" id="TIGR00244">
    <property type="entry name" value="transcriptional regulator NrdR"/>
    <property type="match status" value="1"/>
</dbReference>
<evidence type="ECO:0000256" key="4">
    <source>
        <dbReference type="ARBA" id="ARBA00022840"/>
    </source>
</evidence>
<dbReference type="Pfam" id="PF22811">
    <property type="entry name" value="Zn_ribbon_NrdR"/>
    <property type="match status" value="1"/>
</dbReference>
<evidence type="ECO:0000256" key="1">
    <source>
        <dbReference type="ARBA" id="ARBA00022491"/>
    </source>
</evidence>
<evidence type="ECO:0000313" key="11">
    <source>
        <dbReference type="Proteomes" id="UP001326613"/>
    </source>
</evidence>
<evidence type="ECO:0000256" key="3">
    <source>
        <dbReference type="ARBA" id="ARBA00022771"/>
    </source>
</evidence>
<dbReference type="InterPro" id="IPR005144">
    <property type="entry name" value="ATP-cone_dom"/>
</dbReference>
<keyword evidence="4 8" id="KW-0067">ATP-binding</keyword>
<dbReference type="PANTHER" id="PTHR30455">
    <property type="entry name" value="TRANSCRIPTIONAL REPRESSOR NRDR"/>
    <property type="match status" value="1"/>
</dbReference>
<dbReference type="Proteomes" id="UP001326613">
    <property type="component" value="Chromosome"/>
</dbReference>
<comment type="cofactor">
    <cofactor evidence="8">
        <name>Zn(2+)</name>
        <dbReference type="ChEBI" id="CHEBI:29105"/>
    </cofactor>
    <text evidence="8">Binds 1 zinc ion.</text>
</comment>